<gene>
    <name evidence="7" type="ORF">CcCBS67573_g03162</name>
</gene>
<feature type="transmembrane region" description="Helical" evidence="6">
    <location>
        <begin position="218"/>
        <end position="235"/>
    </location>
</feature>
<dbReference type="OrthoDB" id="2110705at2759"/>
<reference evidence="7 8" key="1">
    <citation type="journal article" date="2019" name="Sci. Rep.">
        <title>Comparative genomics of chytrid fungi reveal insights into the obligate biotrophic and pathogenic lifestyle of Synchytrium endobioticum.</title>
        <authorList>
            <person name="van de Vossenberg B.T.L.H."/>
            <person name="Warris S."/>
            <person name="Nguyen H.D.T."/>
            <person name="van Gent-Pelzer M.P.E."/>
            <person name="Joly D.L."/>
            <person name="van de Geest H.C."/>
            <person name="Bonants P.J.M."/>
            <person name="Smith D.S."/>
            <person name="Levesque C.A."/>
            <person name="van der Lee T.A.J."/>
        </authorList>
    </citation>
    <scope>NUCLEOTIDE SEQUENCE [LARGE SCALE GENOMIC DNA]</scope>
    <source>
        <strain evidence="7 8">CBS 675.73</strain>
    </source>
</reference>
<feature type="transmembrane region" description="Helical" evidence="6">
    <location>
        <begin position="247"/>
        <end position="270"/>
    </location>
</feature>
<comment type="caution">
    <text evidence="7">The sequence shown here is derived from an EMBL/GenBank/DDBJ whole genome shotgun (WGS) entry which is preliminary data.</text>
</comment>
<sequence>MDRLFSTLKKRVINIFYFCAFCGLIQISSIKSQCHGDFAGLISGVRISKFEGGGLSAQERQPDTATDEEEGEDKHVQLWMKEDARSSNWLRIGLYGGIHALQLLTAIITLAGIADQARYGPSGICILYIQDYKVDQANPGYYLFNANSSACSGIMGLSAASMLLALIIGAASLYYIVRAEFRAVRLIFGMAVISIVETLIAFLMAIIATIGINTTCNQFVLAGFSCGTIFSGGFFEQETTATYPKSLGVVNAAVVSSWICCLSWAAYAALEVLNWRNSV</sequence>
<dbReference type="InterPro" id="IPR059010">
    <property type="entry name" value="TMEM179-179B"/>
</dbReference>
<evidence type="ECO:0000313" key="7">
    <source>
        <dbReference type="EMBL" id="TPX75568.1"/>
    </source>
</evidence>
<dbReference type="Pfam" id="PF26158">
    <property type="entry name" value="Claudin_TMEM179-179B"/>
    <property type="match status" value="1"/>
</dbReference>
<feature type="transmembrane region" description="Helical" evidence="6">
    <location>
        <begin position="154"/>
        <end position="177"/>
    </location>
</feature>
<proteinExistence type="inferred from homology"/>
<keyword evidence="8" id="KW-1185">Reference proteome</keyword>
<dbReference type="EMBL" id="QEAP01000076">
    <property type="protein sequence ID" value="TPX75568.1"/>
    <property type="molecule type" value="Genomic_DNA"/>
</dbReference>
<comment type="similarity">
    <text evidence="5">Belongs to the TMEM179 family.</text>
</comment>
<dbReference type="Proteomes" id="UP000320333">
    <property type="component" value="Unassembled WGS sequence"/>
</dbReference>
<dbReference type="AlphaFoldDB" id="A0A507FJJ0"/>
<evidence type="ECO:0000256" key="4">
    <source>
        <dbReference type="ARBA" id="ARBA00023136"/>
    </source>
</evidence>
<keyword evidence="2 6" id="KW-0812">Transmembrane</keyword>
<evidence type="ECO:0008006" key="9">
    <source>
        <dbReference type="Google" id="ProtNLM"/>
    </source>
</evidence>
<evidence type="ECO:0000313" key="8">
    <source>
        <dbReference type="Proteomes" id="UP000320333"/>
    </source>
</evidence>
<keyword evidence="4 6" id="KW-0472">Membrane</keyword>
<evidence type="ECO:0000256" key="2">
    <source>
        <dbReference type="ARBA" id="ARBA00022692"/>
    </source>
</evidence>
<name>A0A507FJJ0_9FUNG</name>
<evidence type="ECO:0000256" key="6">
    <source>
        <dbReference type="SAM" id="Phobius"/>
    </source>
</evidence>
<evidence type="ECO:0000256" key="3">
    <source>
        <dbReference type="ARBA" id="ARBA00022989"/>
    </source>
</evidence>
<feature type="transmembrane region" description="Helical" evidence="6">
    <location>
        <begin position="186"/>
        <end position="212"/>
    </location>
</feature>
<accession>A0A507FJJ0</accession>
<comment type="subcellular location">
    <subcellularLocation>
        <location evidence="1">Membrane</location>
        <topology evidence="1">Multi-pass membrane protein</topology>
    </subcellularLocation>
</comment>
<evidence type="ECO:0000256" key="5">
    <source>
        <dbReference type="ARBA" id="ARBA00093776"/>
    </source>
</evidence>
<keyword evidence="3 6" id="KW-1133">Transmembrane helix</keyword>
<protein>
    <recommendedName>
        <fullName evidence="9">MARVEL domain-containing protein</fullName>
    </recommendedName>
</protein>
<evidence type="ECO:0000256" key="1">
    <source>
        <dbReference type="ARBA" id="ARBA00004141"/>
    </source>
</evidence>
<organism evidence="7 8">
    <name type="scientific">Chytriomyces confervae</name>
    <dbReference type="NCBI Taxonomy" id="246404"/>
    <lineage>
        <taxon>Eukaryota</taxon>
        <taxon>Fungi</taxon>
        <taxon>Fungi incertae sedis</taxon>
        <taxon>Chytridiomycota</taxon>
        <taxon>Chytridiomycota incertae sedis</taxon>
        <taxon>Chytridiomycetes</taxon>
        <taxon>Chytridiales</taxon>
        <taxon>Chytriomycetaceae</taxon>
        <taxon>Chytriomyces</taxon>
    </lineage>
</organism>